<name>A0ABT7UHQ3_9FIRM</name>
<evidence type="ECO:0000313" key="3">
    <source>
        <dbReference type="Proteomes" id="UP001529275"/>
    </source>
</evidence>
<accession>A0ABT7UHQ3</accession>
<dbReference type="InterPro" id="IPR016181">
    <property type="entry name" value="Acyl_CoA_acyltransferase"/>
</dbReference>
<comment type="caution">
    <text evidence="2">The sequence shown here is derived from an EMBL/GenBank/DDBJ whole genome shotgun (WGS) entry which is preliminary data.</text>
</comment>
<dbReference type="Gene3D" id="3.40.630.30">
    <property type="match status" value="2"/>
</dbReference>
<protein>
    <submittedName>
        <fullName evidence="2">GNAT family N-acetyltransferase</fullName>
        <ecNumber evidence="2">2.3.1.-</ecNumber>
    </submittedName>
</protein>
<dbReference type="PANTHER" id="PTHR41373:SF1">
    <property type="entry name" value="PHOSPHATIDYLGLYCEROL LYSYLTRANSFERASE C-TERMINAL DOMAIN-CONTAINING PROTEIN"/>
    <property type="match status" value="1"/>
</dbReference>
<dbReference type="PROSITE" id="PS51186">
    <property type="entry name" value="GNAT"/>
    <property type="match status" value="1"/>
</dbReference>
<dbReference type="InterPro" id="IPR000182">
    <property type="entry name" value="GNAT_dom"/>
</dbReference>
<dbReference type="InterPro" id="IPR024320">
    <property type="entry name" value="LPG_synthase_C"/>
</dbReference>
<dbReference type="InterPro" id="IPR016732">
    <property type="entry name" value="UCP018688"/>
</dbReference>
<dbReference type="Proteomes" id="UP001529275">
    <property type="component" value="Unassembled WGS sequence"/>
</dbReference>
<feature type="domain" description="N-acetyltransferase" evidence="1">
    <location>
        <begin position="297"/>
        <end position="437"/>
    </location>
</feature>
<dbReference type="RefSeq" id="WP_289527539.1">
    <property type="nucleotide sequence ID" value="NZ_JAUDCK010000012.1"/>
</dbReference>
<dbReference type="EC" id="2.3.1.-" evidence="2"/>
<dbReference type="Pfam" id="PF09924">
    <property type="entry name" value="LPG_synthase_C"/>
    <property type="match status" value="1"/>
</dbReference>
<dbReference type="Pfam" id="PF13527">
    <property type="entry name" value="Acetyltransf_9"/>
    <property type="match status" value="1"/>
</dbReference>
<dbReference type="GO" id="GO:0016746">
    <property type="term" value="F:acyltransferase activity"/>
    <property type="evidence" value="ECO:0007669"/>
    <property type="project" value="UniProtKB-KW"/>
</dbReference>
<keyword evidence="2" id="KW-0808">Transferase</keyword>
<proteinExistence type="predicted"/>
<organism evidence="2 3">
    <name type="scientific">Massilimicrobiota timonensis</name>
    <dbReference type="NCBI Taxonomy" id="1776392"/>
    <lineage>
        <taxon>Bacteria</taxon>
        <taxon>Bacillati</taxon>
        <taxon>Bacillota</taxon>
        <taxon>Erysipelotrichia</taxon>
        <taxon>Erysipelotrichales</taxon>
        <taxon>Erysipelotrichaceae</taxon>
        <taxon>Massilimicrobiota</taxon>
    </lineage>
</organism>
<evidence type="ECO:0000259" key="1">
    <source>
        <dbReference type="PROSITE" id="PS51186"/>
    </source>
</evidence>
<evidence type="ECO:0000313" key="2">
    <source>
        <dbReference type="EMBL" id="MDM8195679.1"/>
    </source>
</evidence>
<reference evidence="2 3" key="2">
    <citation type="submission" date="2023-06" db="EMBL/GenBank/DDBJ databases">
        <authorList>
            <person name="Zeman M."/>
            <person name="Kubasova T."/>
            <person name="Jahodarova E."/>
            <person name="Nykrynova M."/>
            <person name="Rychlik I."/>
        </authorList>
    </citation>
    <scope>NUCLEOTIDE SEQUENCE [LARGE SCALE GENOMIC DNA]</scope>
    <source>
        <strain evidence="2 3">ET341</strain>
    </source>
</reference>
<sequence>MKQLKLEDYAIIQPYLEKANYEGYNSNFVTMMMWNHEYHIQYEIHDNFLIMLHHYKNIYFWAMPFTTPEFYQEALDYMIKYSHQHGFPFMIDCAIESFVSTLQKNDYSHQFLFERTPFNDDYIYDKDMLQTLAGKKMQKRRNHYNAFLKAYPDYEYRDLDIVKDFDIIFTCLNRWEGEKDNLSESMTSEVRGIMSLLSSKHLLPFHIGGIFIHNQLEAFIIASKLNHSTIQIHVEKANKDIRGLYPAILKELLEHHFQNEKWVNREEDMGLENLRRSKQSLHPVKMIHKYRIYENQTIIEKANDHNLEDIKKLWLQCFEDETEESTNYYFQELYHKENTFVLKNDNRILSALQIVPMSIMKNKKPEECYFILGVCTHPYFQKQGLMKQLLYFVLSKYTNKTIYLQAYHPEIYRPFGFHASHYHQVIEIDKNMLKNYSDLKISQQYDLLEKYYHQFVSHFDEYRIRSHEYWQLLRKRCESFNDQILIFEDLGYFIYHEDDESIYISEAIYFNQNNLLQMLSYFKKSSKKLILECDMTVNLNCESKYIITMMSNTLQKDRMESNKYINEVY</sequence>
<keyword evidence="3" id="KW-1185">Reference proteome</keyword>
<keyword evidence="2" id="KW-0012">Acyltransferase</keyword>
<dbReference type="EMBL" id="JAUDCK010000012">
    <property type="protein sequence ID" value="MDM8195679.1"/>
    <property type="molecule type" value="Genomic_DNA"/>
</dbReference>
<dbReference type="PANTHER" id="PTHR41373">
    <property type="entry name" value="DUF2156 DOMAIN-CONTAINING PROTEIN"/>
    <property type="match status" value="1"/>
</dbReference>
<gene>
    <name evidence="2" type="ORF">QUV98_05040</name>
</gene>
<reference evidence="3" key="1">
    <citation type="submission" date="2023-06" db="EMBL/GenBank/DDBJ databases">
        <title>Identification and characterization of horizontal gene transfer across gut microbiota members of farm animals based on homology search.</title>
        <authorList>
            <person name="Zeman M."/>
            <person name="Kubasova T."/>
            <person name="Jahodarova E."/>
            <person name="Nykrynova M."/>
            <person name="Rychlik I."/>
        </authorList>
    </citation>
    <scope>NUCLEOTIDE SEQUENCE [LARGE SCALE GENOMIC DNA]</scope>
    <source>
        <strain evidence="3">ET341</strain>
    </source>
</reference>
<dbReference type="SUPFAM" id="SSF55729">
    <property type="entry name" value="Acyl-CoA N-acyltransferases (Nat)"/>
    <property type="match status" value="3"/>
</dbReference>